<accession>A0A5B7I4S3</accession>
<dbReference type="EMBL" id="VSRR010042140">
    <property type="protein sequence ID" value="MPC75908.1"/>
    <property type="molecule type" value="Genomic_DNA"/>
</dbReference>
<sequence>MGSYVCSGHAVVHSSPS</sequence>
<comment type="caution">
    <text evidence="1">The sequence shown here is derived from an EMBL/GenBank/DDBJ whole genome shotgun (WGS) entry which is preliminary data.</text>
</comment>
<reference evidence="1 2" key="1">
    <citation type="submission" date="2019-05" db="EMBL/GenBank/DDBJ databases">
        <title>Another draft genome of Portunus trituberculatus and its Hox gene families provides insights of decapod evolution.</title>
        <authorList>
            <person name="Jeong J.-H."/>
            <person name="Song I."/>
            <person name="Kim S."/>
            <person name="Choi T."/>
            <person name="Kim D."/>
            <person name="Ryu S."/>
            <person name="Kim W."/>
        </authorList>
    </citation>
    <scope>NUCLEOTIDE SEQUENCE [LARGE SCALE GENOMIC DNA]</scope>
    <source>
        <tissue evidence="1">Muscle</tissue>
    </source>
</reference>
<proteinExistence type="predicted"/>
<organism evidence="1 2">
    <name type="scientific">Portunus trituberculatus</name>
    <name type="common">Swimming crab</name>
    <name type="synonym">Neptunus trituberculatus</name>
    <dbReference type="NCBI Taxonomy" id="210409"/>
    <lineage>
        <taxon>Eukaryota</taxon>
        <taxon>Metazoa</taxon>
        <taxon>Ecdysozoa</taxon>
        <taxon>Arthropoda</taxon>
        <taxon>Crustacea</taxon>
        <taxon>Multicrustacea</taxon>
        <taxon>Malacostraca</taxon>
        <taxon>Eumalacostraca</taxon>
        <taxon>Eucarida</taxon>
        <taxon>Decapoda</taxon>
        <taxon>Pleocyemata</taxon>
        <taxon>Brachyura</taxon>
        <taxon>Eubrachyura</taxon>
        <taxon>Portunoidea</taxon>
        <taxon>Portunidae</taxon>
        <taxon>Portuninae</taxon>
        <taxon>Portunus</taxon>
    </lineage>
</organism>
<evidence type="ECO:0000313" key="2">
    <source>
        <dbReference type="Proteomes" id="UP000324222"/>
    </source>
</evidence>
<keyword evidence="2" id="KW-1185">Reference proteome</keyword>
<gene>
    <name evidence="1" type="ORF">E2C01_070308</name>
</gene>
<name>A0A5B7I4S3_PORTR</name>
<dbReference type="AlphaFoldDB" id="A0A5B7I4S3"/>
<dbReference type="Proteomes" id="UP000324222">
    <property type="component" value="Unassembled WGS sequence"/>
</dbReference>
<evidence type="ECO:0000313" key="1">
    <source>
        <dbReference type="EMBL" id="MPC75908.1"/>
    </source>
</evidence>
<protein>
    <submittedName>
        <fullName evidence="1">Uncharacterized protein</fullName>
    </submittedName>
</protein>